<dbReference type="GO" id="GO:0042970">
    <property type="term" value="F:homoserine transmembrane transporter activity"/>
    <property type="evidence" value="ECO:0007669"/>
    <property type="project" value="TreeGrafter"/>
</dbReference>
<reference evidence="9" key="6">
    <citation type="submission" date="2011-05" db="EMBL/GenBank/DDBJ databases">
        <title>Complete sequence of Collimonas fungivorans Ter331.</title>
        <authorList>
            <person name="Leveau J.H."/>
        </authorList>
    </citation>
    <scope>NUCLEOTIDE SEQUENCE [LARGE SCALE GENOMIC DNA]</scope>
    <source>
        <strain evidence="9">Ter331</strain>
    </source>
</reference>
<feature type="transmembrane region" description="Helical" evidence="7">
    <location>
        <begin position="126"/>
        <end position="147"/>
    </location>
</feature>
<dbReference type="STRING" id="1005048.CFU_3151"/>
<accession>G0AA42</accession>
<keyword evidence="6 7" id="KW-0472">Membrane</keyword>
<evidence type="ECO:0000256" key="2">
    <source>
        <dbReference type="ARBA" id="ARBA00007928"/>
    </source>
</evidence>
<evidence type="ECO:0000256" key="4">
    <source>
        <dbReference type="ARBA" id="ARBA00022692"/>
    </source>
</evidence>
<evidence type="ECO:0000256" key="1">
    <source>
        <dbReference type="ARBA" id="ARBA00004651"/>
    </source>
</evidence>
<dbReference type="eggNOG" id="COG1280">
    <property type="taxonomic scope" value="Bacteria"/>
</dbReference>
<name>G0AA42_COLFT</name>
<keyword evidence="3" id="KW-1003">Cell membrane</keyword>
<keyword evidence="9" id="KW-1185">Reference proteome</keyword>
<dbReference type="PANTHER" id="PTHR30086">
    <property type="entry name" value="ARGININE EXPORTER PROTEIN ARGO"/>
    <property type="match status" value="1"/>
</dbReference>
<evidence type="ECO:0000256" key="3">
    <source>
        <dbReference type="ARBA" id="ARBA00022475"/>
    </source>
</evidence>
<keyword evidence="4 7" id="KW-0812">Transmembrane</keyword>
<dbReference type="InterPro" id="IPR001123">
    <property type="entry name" value="LeuE-type"/>
</dbReference>
<keyword evidence="5 7" id="KW-1133">Transmembrane helix</keyword>
<dbReference type="KEGG" id="cfu:CFU_3151"/>
<feature type="transmembrane region" description="Helical" evidence="7">
    <location>
        <begin position="95"/>
        <end position="119"/>
    </location>
</feature>
<dbReference type="PANTHER" id="PTHR30086:SF14">
    <property type="entry name" value="HOMOSERINE_HOMOSERINE LACTONE EFFLUX PROTEIN"/>
    <property type="match status" value="1"/>
</dbReference>
<reference evidence="8 9" key="1">
    <citation type="journal article" date="2004" name="Environ. Microbiol.">
        <title>Phylogeny-function analysis of (meta)genomic libraries: screening for expression of ribosomal RNA genes by large-insert library fluorescent in situ hybridization (LIL-FISH).</title>
        <authorList>
            <person name="Leveau J.H."/>
            <person name="Gerards S."/>
            <person name="de Boer W."/>
            <person name="van Veen J.A."/>
        </authorList>
    </citation>
    <scope>NUCLEOTIDE SEQUENCE [LARGE SCALE GENOMIC DNA]</scope>
    <source>
        <strain evidence="8 9">Ter331</strain>
    </source>
</reference>
<dbReference type="GO" id="GO:0005886">
    <property type="term" value="C:plasma membrane"/>
    <property type="evidence" value="ECO:0007669"/>
    <property type="project" value="UniProtKB-SubCell"/>
</dbReference>
<dbReference type="Proteomes" id="UP000008392">
    <property type="component" value="Chromosome"/>
</dbReference>
<evidence type="ECO:0000256" key="6">
    <source>
        <dbReference type="ARBA" id="ARBA00023136"/>
    </source>
</evidence>
<sequence length="268" mass="28916">MGRCQYAFGAVRRGNGGRLVHGNTVAAIPRILGLCLDRSWLKAGVQQSLERLRRAMHTQTILTYTAFAALSILSPGPSILLSLRNGATYGPRSVMWSGLGNISGVFCLSTAAILGLGVLLKSSAMLFMAVKICGALYLFYIGIRHLFAGSNGLAYESEAGQAGIAPRPRKLYGEAFLTAATNPKAVLFFTALFPQFIDPQAALLPQFLVLMAIFMSLSYGTHLSYAVVASRARHLLVRPQFAKWTNRVVGAAFISFGSLLLALRRQTS</sequence>
<dbReference type="AlphaFoldDB" id="G0AA42"/>
<reference evidence="8 9" key="4">
    <citation type="journal article" date="2010" name="Environ. Microbiol.">
        <title>The bacterial genus Collimonas: mycophagy, weathering and other adaptive solutions to life in oligotrophic soil environments.</title>
        <authorList>
            <person name="Leveau J.H."/>
            <person name="Uroz S."/>
            <person name="de Boer W."/>
        </authorList>
    </citation>
    <scope>NUCLEOTIDE SEQUENCE [LARGE SCALE GENOMIC DNA]</scope>
    <source>
        <strain evidence="8 9">Ter331</strain>
    </source>
</reference>
<feature type="transmembrane region" description="Helical" evidence="7">
    <location>
        <begin position="61"/>
        <end position="83"/>
    </location>
</feature>
<feature type="transmembrane region" description="Helical" evidence="7">
    <location>
        <begin position="244"/>
        <end position="263"/>
    </location>
</feature>
<evidence type="ECO:0000313" key="8">
    <source>
        <dbReference type="EMBL" id="AEK62976.1"/>
    </source>
</evidence>
<dbReference type="Pfam" id="PF01810">
    <property type="entry name" value="LysE"/>
    <property type="match status" value="1"/>
</dbReference>
<comment type="subcellular location">
    <subcellularLocation>
        <location evidence="1">Cell membrane</location>
        <topology evidence="1">Multi-pass membrane protein</topology>
    </subcellularLocation>
</comment>
<dbReference type="HOGENOM" id="CLU_079569_2_3_4"/>
<organism evidence="8 9">
    <name type="scientific">Collimonas fungivorans (strain Ter331)</name>
    <dbReference type="NCBI Taxonomy" id="1005048"/>
    <lineage>
        <taxon>Bacteria</taxon>
        <taxon>Pseudomonadati</taxon>
        <taxon>Pseudomonadota</taxon>
        <taxon>Betaproteobacteria</taxon>
        <taxon>Burkholderiales</taxon>
        <taxon>Oxalobacteraceae</taxon>
        <taxon>Collimonas</taxon>
    </lineage>
</organism>
<protein>
    <submittedName>
        <fullName evidence="8">Transporter, LysE family</fullName>
    </submittedName>
</protein>
<reference evidence="8 9" key="2">
    <citation type="journal article" date="2006" name="J. Microbiol. Methods">
        <title>Genomic flank-sequencing of plasposon insertion sites for rapid identification of functional genes.</title>
        <authorList>
            <person name="Leveau J.H."/>
            <person name="Gerards S."/>
            <person name="Fritsche K."/>
            <person name="Zondag G."/>
            <person name="van Veen J.A."/>
        </authorList>
    </citation>
    <scope>NUCLEOTIDE SEQUENCE [LARGE SCALE GENOMIC DNA]</scope>
    <source>
        <strain evidence="8 9">Ter331</strain>
    </source>
</reference>
<evidence type="ECO:0000256" key="7">
    <source>
        <dbReference type="SAM" id="Phobius"/>
    </source>
</evidence>
<evidence type="ECO:0000256" key="5">
    <source>
        <dbReference type="ARBA" id="ARBA00022989"/>
    </source>
</evidence>
<proteinExistence type="inferred from homology"/>
<gene>
    <name evidence="8" type="ordered locus">CFU_3151</name>
</gene>
<reference evidence="8 9" key="5">
    <citation type="journal article" date="2011" name="ISME J.">
        <title>Dual transcriptional profiling of a bacterial/fungal confrontation: Collimonas fungivorans versus Aspergillus niger.</title>
        <authorList>
            <person name="Mela F."/>
            <person name="Fritsche K."/>
            <person name="de Boer W."/>
            <person name="van Veen J.A."/>
            <person name="de Graaff L.H."/>
            <person name="van den Berg M."/>
            <person name="Leveau J.H."/>
        </authorList>
    </citation>
    <scope>NUCLEOTIDE SEQUENCE [LARGE SCALE GENOMIC DNA]</scope>
    <source>
        <strain evidence="8 9">Ter331</strain>
    </source>
</reference>
<reference evidence="8 9" key="3">
    <citation type="journal article" date="2008" name="FEMS Microbiol. Ecol.">
        <title>Identification and characterization of genes underlying chitinolysis in Collimonas fungivorans Ter331.</title>
        <authorList>
            <person name="Fritsche K."/>
            <person name="de Boer W."/>
            <person name="Gerards S."/>
            <person name="van den Berg M."/>
            <person name="van Veen J.A."/>
            <person name="Leveau J.H."/>
        </authorList>
    </citation>
    <scope>NUCLEOTIDE SEQUENCE [LARGE SCALE GENOMIC DNA]</scope>
    <source>
        <strain evidence="8 9">Ter331</strain>
    </source>
</reference>
<comment type="similarity">
    <text evidence="2">Belongs to the Rht family.</text>
</comment>
<feature type="transmembrane region" description="Helical" evidence="7">
    <location>
        <begin position="207"/>
        <end position="232"/>
    </location>
</feature>
<evidence type="ECO:0000313" key="9">
    <source>
        <dbReference type="Proteomes" id="UP000008392"/>
    </source>
</evidence>
<dbReference type="EMBL" id="CP002745">
    <property type="protein sequence ID" value="AEK62976.1"/>
    <property type="molecule type" value="Genomic_DNA"/>
</dbReference>